<dbReference type="Pfam" id="PF01368">
    <property type="entry name" value="DHH"/>
    <property type="match status" value="1"/>
</dbReference>
<keyword evidence="4" id="KW-1185">Reference proteome</keyword>
<dbReference type="Gene3D" id="3.10.310.30">
    <property type="match status" value="1"/>
</dbReference>
<proteinExistence type="predicted"/>
<evidence type="ECO:0000313" key="3">
    <source>
        <dbReference type="EMBL" id="SDD00739.1"/>
    </source>
</evidence>
<gene>
    <name evidence="3" type="ORF">SAMN05444580_102372</name>
</gene>
<feature type="domain" description="DHHA1" evidence="2">
    <location>
        <begin position="248"/>
        <end position="314"/>
    </location>
</feature>
<dbReference type="PANTHER" id="PTHR47618">
    <property type="entry name" value="BIFUNCTIONAL OLIGORIBONUCLEASE AND PAP PHOSPHATASE NRNA"/>
    <property type="match status" value="1"/>
</dbReference>
<accession>A0A1G6R7Y1</accession>
<sequence length="331" mass="34662">MTETVPPAAAAGAETDLEGALALLSEATSVTVLCHVHPDADTIGSGLALAQVFSRRGTPVQVSFAQPDELPESMRDLPGVDLLVRPDQVAAEVDLVVTVDCGSRGRLGVLGNRLDGARTSLVLDHHRSNTRYAQFNLVDDSAESTTAILARLFDAWGVEIDADLAHCLYAGLVTDTGSFRWVQPGTHRLAERLIDTGIDSTAIARRLLDTHPFGWLPMLSAVLGTARLVPDAVGGRGLVYALVRNADTAGMGAEEIESVIDIVRTTAQAEVASVLKEIRPGEWSVSLRSKSAVDVSEVAGGLGGGGHRFASGYTAFGDADEVVAGLLAAFG</sequence>
<reference evidence="3 4" key="1">
    <citation type="submission" date="2016-10" db="EMBL/GenBank/DDBJ databases">
        <authorList>
            <person name="de Groot N.N."/>
        </authorList>
    </citation>
    <scope>NUCLEOTIDE SEQUENCE [LARGE SCALE GENOMIC DNA]</scope>
    <source>
        <strain evidence="3 4">JCM 11308</strain>
    </source>
</reference>
<evidence type="ECO:0000259" key="1">
    <source>
        <dbReference type="Pfam" id="PF01368"/>
    </source>
</evidence>
<dbReference type="EMBL" id="FNAB01000002">
    <property type="protein sequence ID" value="SDD00739.1"/>
    <property type="molecule type" value="Genomic_DNA"/>
</dbReference>
<protein>
    <submittedName>
        <fullName evidence="3">Phosphoesterase RecJ domain-containing protein</fullName>
    </submittedName>
</protein>
<dbReference type="Proteomes" id="UP000199417">
    <property type="component" value="Unassembled WGS sequence"/>
</dbReference>
<evidence type="ECO:0000313" key="4">
    <source>
        <dbReference type="Proteomes" id="UP000199417"/>
    </source>
</evidence>
<dbReference type="Pfam" id="PF02272">
    <property type="entry name" value="DHHA1"/>
    <property type="match status" value="1"/>
</dbReference>
<feature type="domain" description="DDH" evidence="1">
    <location>
        <begin position="30"/>
        <end position="171"/>
    </location>
</feature>
<dbReference type="InterPro" id="IPR051319">
    <property type="entry name" value="Oligoribo/pAp-PDE_c-di-AMP_PDE"/>
</dbReference>
<dbReference type="InterPro" id="IPR038763">
    <property type="entry name" value="DHH_sf"/>
</dbReference>
<dbReference type="Gene3D" id="3.90.1640.10">
    <property type="entry name" value="inorganic pyrophosphatase (n-terminal core)"/>
    <property type="match status" value="1"/>
</dbReference>
<dbReference type="PANTHER" id="PTHR47618:SF1">
    <property type="entry name" value="BIFUNCTIONAL OLIGORIBONUCLEASE AND PAP PHOSPHATASE NRNA"/>
    <property type="match status" value="1"/>
</dbReference>
<evidence type="ECO:0000259" key="2">
    <source>
        <dbReference type="Pfam" id="PF02272"/>
    </source>
</evidence>
<organism evidence="3 4">
    <name type="scientific">Rhodococcus tukisamuensis</name>
    <dbReference type="NCBI Taxonomy" id="168276"/>
    <lineage>
        <taxon>Bacteria</taxon>
        <taxon>Bacillati</taxon>
        <taxon>Actinomycetota</taxon>
        <taxon>Actinomycetes</taxon>
        <taxon>Mycobacteriales</taxon>
        <taxon>Nocardiaceae</taxon>
        <taxon>Rhodococcus</taxon>
    </lineage>
</organism>
<dbReference type="RefSeq" id="WP_072844182.1">
    <property type="nucleotide sequence ID" value="NZ_FNAB01000002.1"/>
</dbReference>
<dbReference type="GO" id="GO:0003676">
    <property type="term" value="F:nucleic acid binding"/>
    <property type="evidence" value="ECO:0007669"/>
    <property type="project" value="InterPro"/>
</dbReference>
<dbReference type="SUPFAM" id="SSF64182">
    <property type="entry name" value="DHH phosphoesterases"/>
    <property type="match status" value="1"/>
</dbReference>
<dbReference type="InterPro" id="IPR003156">
    <property type="entry name" value="DHHA1_dom"/>
</dbReference>
<dbReference type="InterPro" id="IPR001667">
    <property type="entry name" value="DDH_dom"/>
</dbReference>
<name>A0A1G6R7Y1_9NOCA</name>
<dbReference type="STRING" id="168276.SAMN05444580_102372"/>
<dbReference type="AlphaFoldDB" id="A0A1G6R7Y1"/>